<accession>A0A875S6Y7</accession>
<organism evidence="2 3">
    <name type="scientific">Eeniella nana</name>
    <name type="common">Yeast</name>
    <name type="synonym">Brettanomyces nanus</name>
    <dbReference type="NCBI Taxonomy" id="13502"/>
    <lineage>
        <taxon>Eukaryota</taxon>
        <taxon>Fungi</taxon>
        <taxon>Dikarya</taxon>
        <taxon>Ascomycota</taxon>
        <taxon>Saccharomycotina</taxon>
        <taxon>Pichiomycetes</taxon>
        <taxon>Pichiales</taxon>
        <taxon>Pichiaceae</taxon>
        <taxon>Brettanomyces</taxon>
    </lineage>
</organism>
<dbReference type="GeneID" id="62196235"/>
<evidence type="ECO:0000313" key="3">
    <source>
        <dbReference type="Proteomes" id="UP000662931"/>
    </source>
</evidence>
<sequence>MVSERFKEKAAFRERMSAMKKSAEVLGLRSERDRLNSLGYGLAKKSSIDLGVKDELTFPSLLQEIQKLKKRNKELESKNRKLESRASVSQEAVRSYERKMNKVLSSSEDYKRQARRLKSSNRQLVNEVSELRRQVGKYVADIGSIRARNEVLVSHMSDGSEDEEYEGSNEFDESEQSDNLFTRYETGLSVPLDTTQLLSIDPEELTVGQIGKLGLRQVDDLDTERLLGL</sequence>
<name>A0A875S6Y7_EENNA</name>
<feature type="compositionally biased region" description="Acidic residues" evidence="1">
    <location>
        <begin position="159"/>
        <end position="176"/>
    </location>
</feature>
<feature type="region of interest" description="Disordered" evidence="1">
    <location>
        <begin position="157"/>
        <end position="177"/>
    </location>
</feature>
<dbReference type="Proteomes" id="UP000662931">
    <property type="component" value="Chromosome 3"/>
</dbReference>
<dbReference type="AlphaFoldDB" id="A0A875S6Y7"/>
<keyword evidence="3" id="KW-1185">Reference proteome</keyword>
<protein>
    <submittedName>
        <fullName evidence="2">Uncharacterized protein</fullName>
    </submittedName>
</protein>
<feature type="compositionally biased region" description="Basic and acidic residues" evidence="1">
    <location>
        <begin position="73"/>
        <end position="84"/>
    </location>
</feature>
<evidence type="ECO:0000256" key="1">
    <source>
        <dbReference type="SAM" id="MobiDB-lite"/>
    </source>
</evidence>
<dbReference type="RefSeq" id="XP_038779044.1">
    <property type="nucleotide sequence ID" value="XM_038923116.1"/>
</dbReference>
<reference evidence="2" key="1">
    <citation type="submission" date="2020-10" db="EMBL/GenBank/DDBJ databases">
        <authorList>
            <person name="Roach M.J.R."/>
        </authorList>
    </citation>
    <scope>NUCLEOTIDE SEQUENCE</scope>
    <source>
        <strain evidence="2">CBS 1945</strain>
    </source>
</reference>
<dbReference type="KEGG" id="bnn:FOA43_002834"/>
<evidence type="ECO:0000313" key="2">
    <source>
        <dbReference type="EMBL" id="QPG75479.1"/>
    </source>
</evidence>
<proteinExistence type="predicted"/>
<dbReference type="EMBL" id="CP064814">
    <property type="protein sequence ID" value="QPG75479.1"/>
    <property type="molecule type" value="Genomic_DNA"/>
</dbReference>
<gene>
    <name evidence="2" type="ORF">FOA43_002834</name>
</gene>
<feature type="region of interest" description="Disordered" evidence="1">
    <location>
        <begin position="72"/>
        <end position="91"/>
    </location>
</feature>